<dbReference type="RefSeq" id="WP_382358773.1">
    <property type="nucleotide sequence ID" value="NZ_JBHTGR010000017.1"/>
</dbReference>
<evidence type="ECO:0000313" key="3">
    <source>
        <dbReference type="EMBL" id="MFC7747255.1"/>
    </source>
</evidence>
<proteinExistence type="predicted"/>
<dbReference type="EMBL" id="JBHTGR010000017">
    <property type="protein sequence ID" value="MFC7747255.1"/>
    <property type="molecule type" value="Genomic_DNA"/>
</dbReference>
<feature type="transmembrane region" description="Helical" evidence="1">
    <location>
        <begin position="105"/>
        <end position="132"/>
    </location>
</feature>
<reference evidence="4" key="1">
    <citation type="journal article" date="2019" name="Int. J. Syst. Evol. Microbiol.">
        <title>The Global Catalogue of Microorganisms (GCM) 10K type strain sequencing project: providing services to taxonomists for standard genome sequencing and annotation.</title>
        <authorList>
            <consortium name="The Broad Institute Genomics Platform"/>
            <consortium name="The Broad Institute Genome Sequencing Center for Infectious Disease"/>
            <person name="Wu L."/>
            <person name="Ma J."/>
        </authorList>
    </citation>
    <scope>NUCLEOTIDE SEQUENCE [LARGE SCALE GENOMIC DNA]</scope>
    <source>
        <strain evidence="4">JCM 30234</strain>
    </source>
</reference>
<name>A0ABW2UVH7_9BACI</name>
<protein>
    <submittedName>
        <fullName evidence="3">DUF4064 domain-containing protein</fullName>
    </submittedName>
</protein>
<feature type="transmembrane region" description="Helical" evidence="1">
    <location>
        <begin position="75"/>
        <end position="96"/>
    </location>
</feature>
<feature type="transmembrane region" description="Helical" evidence="1">
    <location>
        <begin position="7"/>
        <end position="27"/>
    </location>
</feature>
<evidence type="ECO:0000256" key="1">
    <source>
        <dbReference type="SAM" id="Phobius"/>
    </source>
</evidence>
<keyword evidence="1" id="KW-1133">Transmembrane helix</keyword>
<accession>A0ABW2UVH7</accession>
<keyword evidence="1" id="KW-0812">Transmembrane</keyword>
<dbReference type="InterPro" id="IPR025273">
    <property type="entry name" value="DUF4064"/>
</dbReference>
<keyword evidence="1" id="KW-0472">Membrane</keyword>
<comment type="caution">
    <text evidence="3">The sequence shown here is derived from an EMBL/GenBank/DDBJ whole genome shotgun (WGS) entry which is preliminary data.</text>
</comment>
<dbReference type="Proteomes" id="UP001596620">
    <property type="component" value="Unassembled WGS sequence"/>
</dbReference>
<organism evidence="3 4">
    <name type="scientific">Lentibacillus kimchii</name>
    <dbReference type="NCBI Taxonomy" id="1542911"/>
    <lineage>
        <taxon>Bacteria</taxon>
        <taxon>Bacillati</taxon>
        <taxon>Bacillota</taxon>
        <taxon>Bacilli</taxon>
        <taxon>Bacillales</taxon>
        <taxon>Bacillaceae</taxon>
        <taxon>Lentibacillus</taxon>
    </lineage>
</organism>
<gene>
    <name evidence="3" type="ORF">ACFQU8_08395</name>
</gene>
<keyword evidence="4" id="KW-1185">Reference proteome</keyword>
<feature type="domain" description="DUF4064" evidence="2">
    <location>
        <begin position="8"/>
        <end position="117"/>
    </location>
</feature>
<evidence type="ECO:0000259" key="2">
    <source>
        <dbReference type="Pfam" id="PF13273"/>
    </source>
</evidence>
<evidence type="ECO:0000313" key="4">
    <source>
        <dbReference type="Proteomes" id="UP001596620"/>
    </source>
</evidence>
<sequence>MKTSVHTIIVILSVCSIVLLIAAFIFLSSIGPLEQNKTANTVVTDILSKDPKAQRDNVDTAPLAADILSYLNQYAHYPLILIGFSVVLNGISLALLRSQKHLSGIFLICAAVASFFTLIPAVLQAVSGIYLIKRSKFNVHAADQ</sequence>
<dbReference type="Pfam" id="PF13273">
    <property type="entry name" value="DUF4064"/>
    <property type="match status" value="1"/>
</dbReference>